<gene>
    <name evidence="1" type="ORF">A3A78_00710</name>
</gene>
<accession>A0A1F4VE66</accession>
<evidence type="ECO:0000313" key="1">
    <source>
        <dbReference type="EMBL" id="OGC55464.1"/>
    </source>
</evidence>
<proteinExistence type="predicted"/>
<organism evidence="1 2">
    <name type="scientific">candidate division WWE3 bacterium RIFCSPLOWO2_01_FULL_41_18</name>
    <dbReference type="NCBI Taxonomy" id="1802625"/>
    <lineage>
        <taxon>Bacteria</taxon>
        <taxon>Katanobacteria</taxon>
    </lineage>
</organism>
<dbReference type="AlphaFoldDB" id="A0A1F4VE66"/>
<dbReference type="Proteomes" id="UP000176504">
    <property type="component" value="Unassembled WGS sequence"/>
</dbReference>
<sequence length="77" mass="8682">MAGVLRFKIRNLNFSSFRSFVNSWIKSSGGKISILRECTNELVVRPFFGEAFGGQAGIAWQLHPNVEIAPKDMYKAF</sequence>
<reference evidence="1 2" key="1">
    <citation type="journal article" date="2016" name="Nat. Commun.">
        <title>Thousands of microbial genomes shed light on interconnected biogeochemical processes in an aquifer system.</title>
        <authorList>
            <person name="Anantharaman K."/>
            <person name="Brown C.T."/>
            <person name="Hug L.A."/>
            <person name="Sharon I."/>
            <person name="Castelle C.J."/>
            <person name="Probst A.J."/>
            <person name="Thomas B.C."/>
            <person name="Singh A."/>
            <person name="Wilkins M.J."/>
            <person name="Karaoz U."/>
            <person name="Brodie E.L."/>
            <person name="Williams K.H."/>
            <person name="Hubbard S.S."/>
            <person name="Banfield J.F."/>
        </authorList>
    </citation>
    <scope>NUCLEOTIDE SEQUENCE [LARGE SCALE GENOMIC DNA]</scope>
</reference>
<comment type="caution">
    <text evidence="1">The sequence shown here is derived from an EMBL/GenBank/DDBJ whole genome shotgun (WGS) entry which is preliminary data.</text>
</comment>
<evidence type="ECO:0000313" key="2">
    <source>
        <dbReference type="Proteomes" id="UP000176504"/>
    </source>
</evidence>
<protein>
    <submittedName>
        <fullName evidence="1">Uncharacterized protein</fullName>
    </submittedName>
</protein>
<name>A0A1F4VE66_UNCKA</name>
<dbReference type="EMBL" id="MEVI01000002">
    <property type="protein sequence ID" value="OGC55464.1"/>
    <property type="molecule type" value="Genomic_DNA"/>
</dbReference>